<dbReference type="GeneID" id="25567311"/>
<keyword evidence="7" id="KW-1185">Reference proteome</keyword>
<sequence length="565" mass="56044">MASQGACGGCGKAIYPFDKAHEVKGVRLHAGCFACTSCKRILKPTGRYGIVAGRYYCSRHAREAEAAVGGGGGDAGDDTRKRATSEGTPSPARAAAARDALAPVASEAATPLASGPTGGGKRLAGRDRIASEGTPSPSRVAAARSAFEGGSSEPRKSRRATEGVPKASRVAAARAAFAGGDVGTDKPKSKVSAVKAASGRGRRTASEGSPSTSRMQAARAAFAAGGATVTNAGGATVTNAGGATVTNAGGATVTNAGGATVTNAGGATVTNAGGATVANADGTTVTNAGGATVTNAGGAPVTNAGGATVTNAGGATVTNADGATVRGHLVTLCPSSEYCLYDRPIPLAPGWTDNPSRVLWLPQSSGHASVVWAGPEAPRPARVRALAAARASGTLTPLLAHAADLAAVLDTPLELPPGIDTNSPSLVKATRSPGGSFSFTRAAPLESPLWTRAALAADDAVYVADDGLFSAYIWKAPRATLSQAETIALTAALQAGEHAPCLAVARPWALHVTVLDAGSESSPFKALFVDWHPAVTALVSALADPDAHLAVAAMFPPRATKKAIA</sequence>
<evidence type="ECO:0000313" key="6">
    <source>
        <dbReference type="EMBL" id="KNC52785.1"/>
    </source>
</evidence>
<keyword evidence="1 3" id="KW-0479">Metal-binding</keyword>
<organism evidence="6 7">
    <name type="scientific">Thecamonas trahens ATCC 50062</name>
    <dbReference type="NCBI Taxonomy" id="461836"/>
    <lineage>
        <taxon>Eukaryota</taxon>
        <taxon>Apusozoa</taxon>
        <taxon>Apusomonadida</taxon>
        <taxon>Apusomonadidae</taxon>
        <taxon>Thecamonas</taxon>
    </lineage>
</organism>
<keyword evidence="2 3" id="KW-0862">Zinc</keyword>
<reference evidence="6 7" key="1">
    <citation type="submission" date="2010-05" db="EMBL/GenBank/DDBJ databases">
        <title>The Genome Sequence of Thecamonas trahens ATCC 50062.</title>
        <authorList>
            <consortium name="The Broad Institute Genome Sequencing Platform"/>
            <person name="Russ C."/>
            <person name="Cuomo C."/>
            <person name="Shea T."/>
            <person name="Young S.K."/>
            <person name="Zeng Q."/>
            <person name="Koehrsen M."/>
            <person name="Haas B."/>
            <person name="Borodovsky M."/>
            <person name="Guigo R."/>
            <person name="Alvarado L."/>
            <person name="Berlin A."/>
            <person name="Bochicchio J."/>
            <person name="Borenstein D."/>
            <person name="Chapman S."/>
            <person name="Chen Z."/>
            <person name="Freedman E."/>
            <person name="Gellesch M."/>
            <person name="Goldberg J."/>
            <person name="Griggs A."/>
            <person name="Gujja S."/>
            <person name="Heilman E."/>
            <person name="Heiman D."/>
            <person name="Hepburn T."/>
            <person name="Howarth C."/>
            <person name="Jen D."/>
            <person name="Larson L."/>
            <person name="Mehta T."/>
            <person name="Park D."/>
            <person name="Pearson M."/>
            <person name="Roberts A."/>
            <person name="Saif S."/>
            <person name="Shenoy N."/>
            <person name="Sisk P."/>
            <person name="Stolte C."/>
            <person name="Sykes S."/>
            <person name="Thomson T."/>
            <person name="Walk T."/>
            <person name="White J."/>
            <person name="Yandava C."/>
            <person name="Burger G."/>
            <person name="Gray M.W."/>
            <person name="Holland P.W.H."/>
            <person name="King N."/>
            <person name="Lang F.B.F."/>
            <person name="Roger A.J."/>
            <person name="Ruiz-Trillo I."/>
            <person name="Lander E."/>
            <person name="Nusbaum C."/>
        </authorList>
    </citation>
    <scope>NUCLEOTIDE SEQUENCE [LARGE SCALE GENOMIC DNA]</scope>
    <source>
        <strain evidence="6 7">ATCC 50062</strain>
    </source>
</reference>
<dbReference type="AlphaFoldDB" id="A0A0L0DKM2"/>
<proteinExistence type="predicted"/>
<feature type="region of interest" description="Disordered" evidence="4">
    <location>
        <begin position="66"/>
        <end position="167"/>
    </location>
</feature>
<dbReference type="Gene3D" id="2.10.110.10">
    <property type="entry name" value="Cysteine Rich Protein"/>
    <property type="match status" value="1"/>
</dbReference>
<dbReference type="GO" id="GO:0046872">
    <property type="term" value="F:metal ion binding"/>
    <property type="evidence" value="ECO:0007669"/>
    <property type="project" value="UniProtKB-KW"/>
</dbReference>
<dbReference type="InterPro" id="IPR011050">
    <property type="entry name" value="Pectin_lyase_fold/virulence"/>
</dbReference>
<dbReference type="SMART" id="SM00132">
    <property type="entry name" value="LIM"/>
    <property type="match status" value="1"/>
</dbReference>
<evidence type="ECO:0000256" key="3">
    <source>
        <dbReference type="PROSITE-ProRule" id="PRU00125"/>
    </source>
</evidence>
<name>A0A0L0DKM2_THETB</name>
<feature type="compositionally biased region" description="Low complexity" evidence="4">
    <location>
        <begin position="91"/>
        <end position="105"/>
    </location>
</feature>
<dbReference type="SUPFAM" id="SSF51126">
    <property type="entry name" value="Pectin lyase-like"/>
    <property type="match status" value="1"/>
</dbReference>
<protein>
    <recommendedName>
        <fullName evidence="5">LIM zinc-binding domain-containing protein</fullName>
    </recommendedName>
</protein>
<feature type="compositionally biased region" description="Low complexity" evidence="4">
    <location>
        <begin position="135"/>
        <end position="146"/>
    </location>
</feature>
<dbReference type="EMBL" id="GL349475">
    <property type="protein sequence ID" value="KNC52785.1"/>
    <property type="molecule type" value="Genomic_DNA"/>
</dbReference>
<gene>
    <name evidence="6" type="ORF">AMSG_08674</name>
</gene>
<evidence type="ECO:0000256" key="1">
    <source>
        <dbReference type="ARBA" id="ARBA00022723"/>
    </source>
</evidence>
<dbReference type="Proteomes" id="UP000054408">
    <property type="component" value="Unassembled WGS sequence"/>
</dbReference>
<evidence type="ECO:0000313" key="7">
    <source>
        <dbReference type="Proteomes" id="UP000054408"/>
    </source>
</evidence>
<accession>A0A0L0DKM2</accession>
<evidence type="ECO:0000256" key="2">
    <source>
        <dbReference type="ARBA" id="ARBA00022833"/>
    </source>
</evidence>
<dbReference type="RefSeq" id="XP_013755095.1">
    <property type="nucleotide sequence ID" value="XM_013899641.1"/>
</dbReference>
<evidence type="ECO:0000256" key="4">
    <source>
        <dbReference type="SAM" id="MobiDB-lite"/>
    </source>
</evidence>
<evidence type="ECO:0000259" key="5">
    <source>
        <dbReference type="PROSITE" id="PS50023"/>
    </source>
</evidence>
<dbReference type="InterPro" id="IPR001781">
    <property type="entry name" value="Znf_LIM"/>
</dbReference>
<dbReference type="PROSITE" id="PS50023">
    <property type="entry name" value="LIM_DOMAIN_2"/>
    <property type="match status" value="1"/>
</dbReference>
<feature type="region of interest" description="Disordered" evidence="4">
    <location>
        <begin position="180"/>
        <end position="214"/>
    </location>
</feature>
<dbReference type="Pfam" id="PF00412">
    <property type="entry name" value="LIM"/>
    <property type="match status" value="1"/>
</dbReference>
<keyword evidence="3" id="KW-0440">LIM domain</keyword>
<feature type="domain" description="LIM zinc-binding" evidence="5">
    <location>
        <begin position="5"/>
        <end position="67"/>
    </location>
</feature>
<dbReference type="CDD" id="cd08368">
    <property type="entry name" value="LIM"/>
    <property type="match status" value="1"/>
</dbReference>